<gene>
    <name evidence="8" type="ORF">EA656_09490</name>
</gene>
<reference evidence="8 9" key="1">
    <citation type="submission" date="2019-02" db="EMBL/GenBank/DDBJ databases">
        <title>WGS of Pseudoxanthomonas species novum from clinical isolates.</title>
        <authorList>
            <person name="Bernier A.-M."/>
            <person name="Bernard K."/>
            <person name="Vachon A."/>
        </authorList>
    </citation>
    <scope>NUCLEOTIDE SEQUENCE [LARGE SCALE GENOMIC DNA]</scope>
    <source>
        <strain evidence="8 9">NML140781</strain>
    </source>
</reference>
<evidence type="ECO:0000256" key="1">
    <source>
        <dbReference type="ARBA" id="ARBA00004167"/>
    </source>
</evidence>
<evidence type="ECO:0000256" key="2">
    <source>
        <dbReference type="ARBA" id="ARBA00022692"/>
    </source>
</evidence>
<evidence type="ECO:0000256" key="6">
    <source>
        <dbReference type="SAM" id="Phobius"/>
    </source>
</evidence>
<organism evidence="8 9">
    <name type="scientific">Pseudoxanthomonas winnipegensis</name>
    <dbReference type="NCBI Taxonomy" id="2480810"/>
    <lineage>
        <taxon>Bacteria</taxon>
        <taxon>Pseudomonadati</taxon>
        <taxon>Pseudomonadota</taxon>
        <taxon>Gammaproteobacteria</taxon>
        <taxon>Lysobacterales</taxon>
        <taxon>Lysobacteraceae</taxon>
        <taxon>Pseudoxanthomonas</taxon>
    </lineage>
</organism>
<keyword evidence="3 6" id="KW-1133">Transmembrane helix</keyword>
<evidence type="ECO:0000256" key="4">
    <source>
        <dbReference type="ARBA" id="ARBA00023136"/>
    </source>
</evidence>
<sequence>MISRKKEETPKVKAAIQKAVNYELTIADMAKRSEKRAWQVATGAIVLSLVLAGGYFMLLPLKERTPFLVLVDPYSGNVQTSRLVSNVLDKAISGGEAVSRANVQRFVLARESYDWNTLSGRYGDWQAAYLMASPDVGLQFRQEYSLKNPESPINLYGKLKAIRVQLLSTTMTGSGRGGSTGTAIVRFQRSVLDKKTGVLSFLDNKLATLTFKYNNNLRLDDDQRIVNPLGFQVMSYKVDNDFVASPPSATTATADPDAASATLDAATSVPGTPPAGDAANPSGRESAPAAHGEAK</sequence>
<dbReference type="RefSeq" id="WP_130523475.1">
    <property type="nucleotide sequence ID" value="NZ_SHLZ01000004.1"/>
</dbReference>
<evidence type="ECO:0000313" key="8">
    <source>
        <dbReference type="EMBL" id="TAA35886.1"/>
    </source>
</evidence>
<name>A0A4Q8LV27_9GAMM</name>
<feature type="compositionally biased region" description="Low complexity" evidence="5">
    <location>
        <begin position="247"/>
        <end position="268"/>
    </location>
</feature>
<dbReference type="GO" id="GO:0016020">
    <property type="term" value="C:membrane"/>
    <property type="evidence" value="ECO:0007669"/>
    <property type="project" value="UniProtKB-SubCell"/>
</dbReference>
<keyword evidence="2 6" id="KW-0812">Transmembrane</keyword>
<feature type="transmembrane region" description="Helical" evidence="6">
    <location>
        <begin position="37"/>
        <end position="58"/>
    </location>
</feature>
<protein>
    <submittedName>
        <fullName evidence="8">Type IV secretion system protein</fullName>
    </submittedName>
</protein>
<accession>A0A4Q8LV27</accession>
<dbReference type="Proteomes" id="UP000292087">
    <property type="component" value="Unassembled WGS sequence"/>
</dbReference>
<dbReference type="Pfam" id="PF04335">
    <property type="entry name" value="VirB8"/>
    <property type="match status" value="1"/>
</dbReference>
<feature type="region of interest" description="Disordered" evidence="5">
    <location>
        <begin position="247"/>
        <end position="295"/>
    </location>
</feature>
<comment type="subcellular location">
    <subcellularLocation>
        <location evidence="1">Membrane</location>
        <topology evidence="1">Single-pass membrane protein</topology>
    </subcellularLocation>
</comment>
<evidence type="ECO:0000256" key="5">
    <source>
        <dbReference type="SAM" id="MobiDB-lite"/>
    </source>
</evidence>
<dbReference type="SUPFAM" id="SSF54427">
    <property type="entry name" value="NTF2-like"/>
    <property type="match status" value="1"/>
</dbReference>
<comment type="caution">
    <text evidence="8">The sequence shown here is derived from an EMBL/GenBank/DDBJ whole genome shotgun (WGS) entry which is preliminary data.</text>
</comment>
<dbReference type="InterPro" id="IPR007430">
    <property type="entry name" value="VirB8"/>
</dbReference>
<dbReference type="Gene3D" id="3.10.450.230">
    <property type="entry name" value="VirB8 protein"/>
    <property type="match status" value="1"/>
</dbReference>
<dbReference type="InterPro" id="IPR032710">
    <property type="entry name" value="NTF2-like_dom_sf"/>
</dbReference>
<dbReference type="CDD" id="cd16424">
    <property type="entry name" value="VirB8"/>
    <property type="match status" value="1"/>
</dbReference>
<evidence type="ECO:0000259" key="7">
    <source>
        <dbReference type="Pfam" id="PF04335"/>
    </source>
</evidence>
<keyword evidence="4 6" id="KW-0472">Membrane</keyword>
<evidence type="ECO:0000313" key="9">
    <source>
        <dbReference type="Proteomes" id="UP000292087"/>
    </source>
</evidence>
<evidence type="ECO:0000256" key="3">
    <source>
        <dbReference type="ARBA" id="ARBA00022989"/>
    </source>
</evidence>
<proteinExistence type="predicted"/>
<dbReference type="EMBL" id="SHMF01000002">
    <property type="protein sequence ID" value="TAA35886.1"/>
    <property type="molecule type" value="Genomic_DNA"/>
</dbReference>
<dbReference type="AlphaFoldDB" id="A0A4Q8LV27"/>
<feature type="domain" description="Bacterial virulence protein VirB8" evidence="7">
    <location>
        <begin position="19"/>
        <end position="240"/>
    </location>
</feature>